<dbReference type="OrthoDB" id="4330856at2"/>
<dbReference type="PATRIC" id="fig|285473.5.peg.126"/>
<reference evidence="2 3" key="1">
    <citation type="submission" date="2016-09" db="EMBL/GenBank/DDBJ databases">
        <title>Streptomyces rubrolavendulae MJM4426 Genome sequencing and assembly.</title>
        <authorList>
            <person name="Kim J.-G."/>
        </authorList>
    </citation>
    <scope>NUCLEOTIDE SEQUENCE [LARGE SCALE GENOMIC DNA]</scope>
    <source>
        <strain evidence="2 3">MJM4426</strain>
    </source>
</reference>
<dbReference type="KEGG" id="srn:A4G23_00112"/>
<dbReference type="EMBL" id="CP017316">
    <property type="protein sequence ID" value="AOT57326.1"/>
    <property type="molecule type" value="Genomic_DNA"/>
</dbReference>
<evidence type="ECO:0000256" key="1">
    <source>
        <dbReference type="SAM" id="SignalP"/>
    </source>
</evidence>
<gene>
    <name evidence="2" type="ORF">A4G23_00112</name>
</gene>
<evidence type="ECO:0000313" key="3">
    <source>
        <dbReference type="Proteomes" id="UP000095349"/>
    </source>
</evidence>
<accession>A0A1D8FVX2</accession>
<dbReference type="RefSeq" id="WP_069975078.1">
    <property type="nucleotide sequence ID" value="NZ_CP017316.1"/>
</dbReference>
<dbReference type="Pfam" id="PF25848">
    <property type="entry name" value="Rodlin"/>
    <property type="match status" value="1"/>
</dbReference>
<evidence type="ECO:0000313" key="2">
    <source>
        <dbReference type="EMBL" id="AOT57326.1"/>
    </source>
</evidence>
<dbReference type="Proteomes" id="UP000095349">
    <property type="component" value="Chromosome"/>
</dbReference>
<keyword evidence="3" id="KW-1185">Reference proteome</keyword>
<dbReference type="InterPro" id="IPR047736">
    <property type="entry name" value="RdlA/B-like"/>
</dbReference>
<sequence>MIKKVLAAAGVAAAAVGVCAPAACAVGEDNVSTKNGNFSVQSYGNTGTGEAGAPLRTAEWDPALLRALR</sequence>
<feature type="chain" id="PRO_5009106946" evidence="1">
    <location>
        <begin position="26"/>
        <end position="69"/>
    </location>
</feature>
<dbReference type="AlphaFoldDB" id="A0A1D8FVX2"/>
<organism evidence="2 3">
    <name type="scientific">Streptomyces rubrolavendulae</name>
    <dbReference type="NCBI Taxonomy" id="285473"/>
    <lineage>
        <taxon>Bacteria</taxon>
        <taxon>Bacillati</taxon>
        <taxon>Actinomycetota</taxon>
        <taxon>Actinomycetes</taxon>
        <taxon>Kitasatosporales</taxon>
        <taxon>Streptomycetaceae</taxon>
        <taxon>Streptomyces</taxon>
    </lineage>
</organism>
<proteinExistence type="predicted"/>
<dbReference type="GeneID" id="91401573"/>
<name>A0A1D8FVX2_9ACTN</name>
<keyword evidence="1" id="KW-0732">Signal</keyword>
<feature type="signal peptide" evidence="1">
    <location>
        <begin position="1"/>
        <end position="25"/>
    </location>
</feature>
<protein>
    <submittedName>
        <fullName evidence="2">Uncharacterized protein</fullName>
    </submittedName>
</protein>